<comment type="caution">
    <text evidence="1">The sequence shown here is derived from an EMBL/GenBank/DDBJ whole genome shotgun (WGS) entry which is preliminary data.</text>
</comment>
<dbReference type="Proteomes" id="UP000318521">
    <property type="component" value="Unassembled WGS sequence"/>
</dbReference>
<dbReference type="RefSeq" id="WP_143846785.1">
    <property type="nucleotide sequence ID" value="NZ_VLXZ01000001.1"/>
</dbReference>
<proteinExistence type="predicted"/>
<name>A0A554A436_9BACI</name>
<reference evidence="1 2" key="1">
    <citation type="submission" date="2019-07" db="EMBL/GenBank/DDBJ databases">
        <authorList>
            <person name="Park Y.J."/>
            <person name="Jeong S.E."/>
            <person name="Jung H.S."/>
        </authorList>
    </citation>
    <scope>NUCLEOTIDE SEQUENCE [LARGE SCALE GENOMIC DNA]</scope>
    <source>
        <strain evidence="2">P16(2019)</strain>
    </source>
</reference>
<protein>
    <submittedName>
        <fullName evidence="1">Uncharacterized protein</fullName>
    </submittedName>
</protein>
<dbReference type="EMBL" id="VLXZ01000001">
    <property type="protein sequence ID" value="TSB48441.1"/>
    <property type="molecule type" value="Genomic_DNA"/>
</dbReference>
<sequence length="159" mass="18114">MISREDALFHASSITKSLAAAKGHTHFIKTIASLLRKYSRNEQAYKNGDEFIQLVLSEFCDYLSSLCVTIDKHRDEIRMKAISEEEKALFLVEANGIHFALQKMLNELKRDSYHDVIIYNETAMSYLPGLPDGWTVSKKGQQLIVSERNEGFEVVNKAN</sequence>
<evidence type="ECO:0000313" key="1">
    <source>
        <dbReference type="EMBL" id="TSB48441.1"/>
    </source>
</evidence>
<keyword evidence="2" id="KW-1185">Reference proteome</keyword>
<dbReference type="AlphaFoldDB" id="A0A554A436"/>
<gene>
    <name evidence="1" type="ORF">FN960_02485</name>
</gene>
<accession>A0A554A436</accession>
<organism evidence="1 2">
    <name type="scientific">Alkalicoccobacillus porphyridii</name>
    <dbReference type="NCBI Taxonomy" id="2597270"/>
    <lineage>
        <taxon>Bacteria</taxon>
        <taxon>Bacillati</taxon>
        <taxon>Bacillota</taxon>
        <taxon>Bacilli</taxon>
        <taxon>Bacillales</taxon>
        <taxon>Bacillaceae</taxon>
        <taxon>Alkalicoccobacillus</taxon>
    </lineage>
</organism>
<evidence type="ECO:0000313" key="2">
    <source>
        <dbReference type="Proteomes" id="UP000318521"/>
    </source>
</evidence>